<sequence>MSKDFLTSVRERRSIYGIGKTSPISDDRIVEIVREAVKHTPSSFNSQSGRAVVLLNEQHDKLWDMTTAILKSIVPADQFESTQQRMNGFRGGYGTVLFFEDQSVVEGLQAQFPTYADRFPIWSQQSNGMLQFVVWTALENEGLGASLQHYNPLIDDSVRAEWNLPATWQLVAQLPFGQPLAPAGEKQFSPVDDRLKVFR</sequence>
<dbReference type="InterPro" id="IPR000415">
    <property type="entry name" value="Nitroreductase-like"/>
</dbReference>
<dbReference type="EMBL" id="QJVJ01000005">
    <property type="protein sequence ID" value="PYI54456.1"/>
    <property type="molecule type" value="Genomic_DNA"/>
</dbReference>
<evidence type="ECO:0000256" key="2">
    <source>
        <dbReference type="ARBA" id="ARBA00022490"/>
    </source>
</evidence>
<name>A0A2V5KXD6_9BACL</name>
<dbReference type="PANTHER" id="PTHR43035">
    <property type="entry name" value="FATTY ACID REPRESSION MUTANT PROTEIN 2-RELATED"/>
    <property type="match status" value="1"/>
</dbReference>
<keyword evidence="2" id="KW-0963">Cytoplasm</keyword>
<evidence type="ECO:0000313" key="6">
    <source>
        <dbReference type="Proteomes" id="UP000247476"/>
    </source>
</evidence>
<dbReference type="CDD" id="cd02140">
    <property type="entry name" value="Frm2-like"/>
    <property type="match status" value="1"/>
</dbReference>
<reference evidence="5 6" key="1">
    <citation type="submission" date="2018-05" db="EMBL/GenBank/DDBJ databases">
        <title>Paenibacillus flagellatus sp. nov., isolated from selenium mineral soil.</title>
        <authorList>
            <person name="Dai X."/>
        </authorList>
    </citation>
    <scope>NUCLEOTIDE SEQUENCE [LARGE SCALE GENOMIC DNA]</scope>
    <source>
        <strain evidence="5 6">DXL2</strain>
    </source>
</reference>
<dbReference type="FunFam" id="3.40.109.10:FF:000001">
    <property type="entry name" value="Nitroreductase family"/>
    <property type="match status" value="1"/>
</dbReference>
<evidence type="ECO:0000313" key="5">
    <source>
        <dbReference type="EMBL" id="PYI54456.1"/>
    </source>
</evidence>
<dbReference type="PANTHER" id="PTHR43035:SF1">
    <property type="entry name" value="FATTY ACID REPRESSION MUTANT PROTEIN 2-RELATED"/>
    <property type="match status" value="1"/>
</dbReference>
<dbReference type="InterPro" id="IPR029479">
    <property type="entry name" value="Nitroreductase"/>
</dbReference>
<evidence type="ECO:0000256" key="1">
    <source>
        <dbReference type="ARBA" id="ARBA00004496"/>
    </source>
</evidence>
<dbReference type="Pfam" id="PF00881">
    <property type="entry name" value="Nitroreductase"/>
    <property type="match status" value="1"/>
</dbReference>
<keyword evidence="3" id="KW-0560">Oxidoreductase</keyword>
<dbReference type="OrthoDB" id="9810617at2"/>
<dbReference type="SUPFAM" id="SSF55469">
    <property type="entry name" value="FMN-dependent nitroreductase-like"/>
    <property type="match status" value="1"/>
</dbReference>
<proteinExistence type="predicted"/>
<dbReference type="Gene3D" id="3.40.109.10">
    <property type="entry name" value="NADH Oxidase"/>
    <property type="match status" value="1"/>
</dbReference>
<evidence type="ECO:0000259" key="4">
    <source>
        <dbReference type="Pfam" id="PF00881"/>
    </source>
</evidence>
<feature type="domain" description="Nitroreductase" evidence="4">
    <location>
        <begin position="9"/>
        <end position="177"/>
    </location>
</feature>
<dbReference type="GO" id="GO:0005737">
    <property type="term" value="C:cytoplasm"/>
    <property type="evidence" value="ECO:0007669"/>
    <property type="project" value="UniProtKB-SubCell"/>
</dbReference>
<protein>
    <submittedName>
        <fullName evidence="5">Nitroreductase</fullName>
    </submittedName>
</protein>
<organism evidence="5 6">
    <name type="scientific">Paenibacillus flagellatus</name>
    <dbReference type="NCBI Taxonomy" id="2211139"/>
    <lineage>
        <taxon>Bacteria</taxon>
        <taxon>Bacillati</taxon>
        <taxon>Bacillota</taxon>
        <taxon>Bacilli</taxon>
        <taxon>Bacillales</taxon>
        <taxon>Paenibacillaceae</taxon>
        <taxon>Paenibacillus</taxon>
    </lineage>
</organism>
<dbReference type="RefSeq" id="WP_110840515.1">
    <property type="nucleotide sequence ID" value="NZ_QJVJ01000005.1"/>
</dbReference>
<comment type="subcellular location">
    <subcellularLocation>
        <location evidence="1">Cytoplasm</location>
    </subcellularLocation>
</comment>
<gene>
    <name evidence="5" type="ORF">DLM86_13390</name>
</gene>
<dbReference type="GO" id="GO:0016491">
    <property type="term" value="F:oxidoreductase activity"/>
    <property type="evidence" value="ECO:0007669"/>
    <property type="project" value="UniProtKB-KW"/>
</dbReference>
<dbReference type="GO" id="GO:0034599">
    <property type="term" value="P:cellular response to oxidative stress"/>
    <property type="evidence" value="ECO:0007669"/>
    <property type="project" value="InterPro"/>
</dbReference>
<dbReference type="InterPro" id="IPR033877">
    <property type="entry name" value="Frm2/Hbn1"/>
</dbReference>
<dbReference type="Proteomes" id="UP000247476">
    <property type="component" value="Unassembled WGS sequence"/>
</dbReference>
<dbReference type="AlphaFoldDB" id="A0A2V5KXD6"/>
<accession>A0A2V5KXD6</accession>
<keyword evidence="6" id="KW-1185">Reference proteome</keyword>
<comment type="caution">
    <text evidence="5">The sequence shown here is derived from an EMBL/GenBank/DDBJ whole genome shotgun (WGS) entry which is preliminary data.</text>
</comment>
<evidence type="ECO:0000256" key="3">
    <source>
        <dbReference type="ARBA" id="ARBA00023002"/>
    </source>
</evidence>